<gene>
    <name evidence="1" type="ORF">RCL2_001223800</name>
</gene>
<accession>A0A8H3LB13</accession>
<dbReference type="AlphaFoldDB" id="A0A8H3LB13"/>
<comment type="caution">
    <text evidence="1">The sequence shown here is derived from an EMBL/GenBank/DDBJ whole genome shotgun (WGS) entry which is preliminary data.</text>
</comment>
<evidence type="ECO:0000313" key="2">
    <source>
        <dbReference type="Proteomes" id="UP000615446"/>
    </source>
</evidence>
<sequence length="67" mass="8241">MIVIRFLDKKISEIKKIFKISNTFNDRNMENHLKNEYKLIQINEVTSYNNFMNFSRRKSFRQEAAFF</sequence>
<protein>
    <submittedName>
        <fullName evidence="1">Uncharacterized protein</fullName>
    </submittedName>
</protein>
<name>A0A8H3LB13_9GLOM</name>
<reference evidence="1" key="1">
    <citation type="submission" date="2019-10" db="EMBL/GenBank/DDBJ databases">
        <title>Conservation and host-specific expression of non-tandemly repeated heterogenous ribosome RNA gene in arbuscular mycorrhizal fungi.</title>
        <authorList>
            <person name="Maeda T."/>
            <person name="Kobayashi Y."/>
            <person name="Nakagawa T."/>
            <person name="Ezawa T."/>
            <person name="Yamaguchi K."/>
            <person name="Bino T."/>
            <person name="Nishimoto Y."/>
            <person name="Shigenobu S."/>
            <person name="Kawaguchi M."/>
        </authorList>
    </citation>
    <scope>NUCLEOTIDE SEQUENCE</scope>
    <source>
        <strain evidence="1">HR1</strain>
    </source>
</reference>
<organism evidence="1 2">
    <name type="scientific">Rhizophagus clarus</name>
    <dbReference type="NCBI Taxonomy" id="94130"/>
    <lineage>
        <taxon>Eukaryota</taxon>
        <taxon>Fungi</taxon>
        <taxon>Fungi incertae sedis</taxon>
        <taxon>Mucoromycota</taxon>
        <taxon>Glomeromycotina</taxon>
        <taxon>Glomeromycetes</taxon>
        <taxon>Glomerales</taxon>
        <taxon>Glomeraceae</taxon>
        <taxon>Rhizophagus</taxon>
    </lineage>
</organism>
<proteinExistence type="predicted"/>
<dbReference type="EMBL" id="BLAL01000088">
    <property type="protein sequence ID" value="GES85148.1"/>
    <property type="molecule type" value="Genomic_DNA"/>
</dbReference>
<evidence type="ECO:0000313" key="1">
    <source>
        <dbReference type="EMBL" id="GES85148.1"/>
    </source>
</evidence>
<dbReference type="Proteomes" id="UP000615446">
    <property type="component" value="Unassembled WGS sequence"/>
</dbReference>